<accession>A0A1V9XKN9</accession>
<keyword evidence="3" id="KW-0067">ATP-binding</keyword>
<dbReference type="InParanoid" id="A0A1V9XKN9"/>
<dbReference type="GO" id="GO:0003723">
    <property type="term" value="F:RNA binding"/>
    <property type="evidence" value="ECO:0007669"/>
    <property type="project" value="TreeGrafter"/>
</dbReference>
<evidence type="ECO:0000313" key="4">
    <source>
        <dbReference type="Proteomes" id="UP000192247"/>
    </source>
</evidence>
<reference evidence="3 4" key="1">
    <citation type="journal article" date="2017" name="Gigascience">
        <title>Draft genome of the honey bee ectoparasitic mite, Tropilaelaps mercedesae, is shaped by the parasitic life history.</title>
        <authorList>
            <person name="Dong X."/>
            <person name="Armstrong S.D."/>
            <person name="Xia D."/>
            <person name="Makepeace B.L."/>
            <person name="Darby A.C."/>
            <person name="Kadowaki T."/>
        </authorList>
    </citation>
    <scope>NUCLEOTIDE SEQUENCE [LARGE SCALE GENOMIC DNA]</scope>
    <source>
        <strain evidence="3">Wuxi-XJTLU</strain>
    </source>
</reference>
<protein>
    <submittedName>
        <fullName evidence="3">Putative ATP-dependent RNA helicase spindle-E-like</fullName>
    </submittedName>
</protein>
<dbReference type="PANTHER" id="PTHR18934:SF113">
    <property type="entry name" value="ATP-DEPENDENT RNA HELICASE TDRD9"/>
    <property type="match status" value="1"/>
</dbReference>
<keyword evidence="1" id="KW-0963">Cytoplasm</keyword>
<proteinExistence type="predicted"/>
<dbReference type="STRING" id="418985.A0A1V9XKN9"/>
<keyword evidence="4" id="KW-1185">Reference proteome</keyword>
<gene>
    <name evidence="3" type="ORF">BIW11_09375</name>
</gene>
<feature type="non-terminal residue" evidence="3">
    <location>
        <position position="300"/>
    </location>
</feature>
<dbReference type="OrthoDB" id="66977at2759"/>
<dbReference type="PANTHER" id="PTHR18934">
    <property type="entry name" value="ATP-DEPENDENT RNA HELICASE"/>
    <property type="match status" value="1"/>
</dbReference>
<evidence type="ECO:0000313" key="3">
    <source>
        <dbReference type="EMBL" id="OQR74001.1"/>
    </source>
</evidence>
<keyword evidence="3" id="KW-0547">Nucleotide-binding</keyword>
<dbReference type="Proteomes" id="UP000192247">
    <property type="component" value="Unassembled WGS sequence"/>
</dbReference>
<dbReference type="Gene3D" id="1.20.120.1080">
    <property type="match status" value="1"/>
</dbReference>
<sequence length="300" mass="34616">MTKWDYDKLPKQVIPELSRAPIEITVLRVKMIGVPSPKMALADFITPPDEADIVSAVIKLKEIQALRLERNGKVDLEDGDLTIIGRLMVHLPIDISHSKLIVLGFVFGCFEECVKIAACLSGRNFFVTFHDARQRDRLAEYSLLVQWARPYFSDAIMRMNIFNKFLKLNARKDRRELQKWASDNNLCLKTLMEAYYVYEELKLRLSSRGFVWTDAQKRDRIHPSMYTLFLMIALCGAYYPHYFVQQPINYDFASASVGGKNPVNTVVISGFPPRYAPLYEQLLRSTLKNCIKTNATFTWK</sequence>
<dbReference type="InterPro" id="IPR007502">
    <property type="entry name" value="Helicase-assoc_dom"/>
</dbReference>
<dbReference type="GO" id="GO:0004386">
    <property type="term" value="F:helicase activity"/>
    <property type="evidence" value="ECO:0007669"/>
    <property type="project" value="UniProtKB-KW"/>
</dbReference>
<evidence type="ECO:0000259" key="2">
    <source>
        <dbReference type="SMART" id="SM00847"/>
    </source>
</evidence>
<dbReference type="EMBL" id="MNPL01008897">
    <property type="protein sequence ID" value="OQR74001.1"/>
    <property type="molecule type" value="Genomic_DNA"/>
</dbReference>
<evidence type="ECO:0000256" key="1">
    <source>
        <dbReference type="ARBA" id="ARBA00022490"/>
    </source>
</evidence>
<organism evidence="3 4">
    <name type="scientific">Tropilaelaps mercedesae</name>
    <dbReference type="NCBI Taxonomy" id="418985"/>
    <lineage>
        <taxon>Eukaryota</taxon>
        <taxon>Metazoa</taxon>
        <taxon>Ecdysozoa</taxon>
        <taxon>Arthropoda</taxon>
        <taxon>Chelicerata</taxon>
        <taxon>Arachnida</taxon>
        <taxon>Acari</taxon>
        <taxon>Parasitiformes</taxon>
        <taxon>Mesostigmata</taxon>
        <taxon>Gamasina</taxon>
        <taxon>Dermanyssoidea</taxon>
        <taxon>Laelapidae</taxon>
        <taxon>Tropilaelaps</taxon>
    </lineage>
</organism>
<keyword evidence="3" id="KW-0378">Hydrolase</keyword>
<dbReference type="Pfam" id="PF21010">
    <property type="entry name" value="HA2_C"/>
    <property type="match status" value="1"/>
</dbReference>
<dbReference type="AlphaFoldDB" id="A0A1V9XKN9"/>
<name>A0A1V9XKN9_9ACAR</name>
<comment type="caution">
    <text evidence="3">The sequence shown here is derived from an EMBL/GenBank/DDBJ whole genome shotgun (WGS) entry which is preliminary data.</text>
</comment>
<keyword evidence="3" id="KW-0347">Helicase</keyword>
<feature type="domain" description="Helicase-associated" evidence="2">
    <location>
        <begin position="55"/>
        <end position="159"/>
    </location>
</feature>
<dbReference type="SMART" id="SM00847">
    <property type="entry name" value="HA2"/>
    <property type="match status" value="1"/>
</dbReference>